<evidence type="ECO:0000313" key="2">
    <source>
        <dbReference type="Proteomes" id="UP000785679"/>
    </source>
</evidence>
<evidence type="ECO:0000313" key="1">
    <source>
        <dbReference type="EMBL" id="TNV79302.1"/>
    </source>
</evidence>
<comment type="caution">
    <text evidence="1">The sequence shown here is derived from an EMBL/GenBank/DDBJ whole genome shotgun (WGS) entry which is preliminary data.</text>
</comment>
<dbReference type="Gene3D" id="3.80.10.10">
    <property type="entry name" value="Ribonuclease Inhibitor"/>
    <property type="match status" value="1"/>
</dbReference>
<protein>
    <submittedName>
        <fullName evidence="1">Uncharacterized protein</fullName>
    </submittedName>
</protein>
<dbReference type="AlphaFoldDB" id="A0A8J8NPT3"/>
<keyword evidence="2" id="KW-1185">Reference proteome</keyword>
<accession>A0A8J8NPT3</accession>
<dbReference type="SUPFAM" id="SSF52047">
    <property type="entry name" value="RNI-like"/>
    <property type="match status" value="1"/>
</dbReference>
<sequence>MESTHVIKKDVKNTKYRQKLYQSVALFSKMLSFLPETQLEEKWDTSERFNREILKMHKHIEFSFKENNQIPANTISYLQQCNAQSLKLLNIWNTEDKLALFKQYVFSISSEIDILHITFSYWSTKDLFAKEFCTVLATSPCLQNVTNLTLHIAELSFIQKLLSYFNSTFADLPLLKTVQTLFIYHENPSPLFQIAKPDYLFCFMQNFRCLNKLKIKMQSQEFYNALEQSEIKPKALKVWVPYQKDQIVSLSRYLKRHNLESLNLYGDSSLLKLPKFTEKLKHLTLRRLPIKVKDDFKWLPPQLETFQLHSTLKQPQEEQDFFLSEPLKQCTSLKKLQLSNFTFNPIKSIELLLSLIMDCRSSLRKLDLSHSNISPLLIQSLCEHINNGSLHLNEFDLSQIVNSDECDINDVIRPMTRANRAFKMVCNHPKLRQKGLESEYLEIDNSICQQVEQEKRR</sequence>
<organism evidence="1 2">
    <name type="scientific">Halteria grandinella</name>
    <dbReference type="NCBI Taxonomy" id="5974"/>
    <lineage>
        <taxon>Eukaryota</taxon>
        <taxon>Sar</taxon>
        <taxon>Alveolata</taxon>
        <taxon>Ciliophora</taxon>
        <taxon>Intramacronucleata</taxon>
        <taxon>Spirotrichea</taxon>
        <taxon>Stichotrichia</taxon>
        <taxon>Sporadotrichida</taxon>
        <taxon>Halteriidae</taxon>
        <taxon>Halteria</taxon>
    </lineage>
</organism>
<name>A0A8J8NPT3_HALGN</name>
<dbReference type="EMBL" id="RRYP01009101">
    <property type="protein sequence ID" value="TNV79302.1"/>
    <property type="molecule type" value="Genomic_DNA"/>
</dbReference>
<gene>
    <name evidence="1" type="ORF">FGO68_gene12470</name>
</gene>
<reference evidence="1" key="1">
    <citation type="submission" date="2019-06" db="EMBL/GenBank/DDBJ databases">
        <authorList>
            <person name="Zheng W."/>
        </authorList>
    </citation>
    <scope>NUCLEOTIDE SEQUENCE</scope>
    <source>
        <strain evidence="1">QDHG01</strain>
    </source>
</reference>
<proteinExistence type="predicted"/>
<dbReference type="InterPro" id="IPR032675">
    <property type="entry name" value="LRR_dom_sf"/>
</dbReference>
<dbReference type="Proteomes" id="UP000785679">
    <property type="component" value="Unassembled WGS sequence"/>
</dbReference>